<keyword evidence="2" id="KW-0547">Nucleotide-binding</keyword>
<feature type="domain" description="ABC transporter" evidence="4">
    <location>
        <begin position="2"/>
        <end position="225"/>
    </location>
</feature>
<dbReference type="GO" id="GO:0005524">
    <property type="term" value="F:ATP binding"/>
    <property type="evidence" value="ECO:0007669"/>
    <property type="project" value="UniProtKB-KW"/>
</dbReference>
<dbReference type="AlphaFoldDB" id="A0A6L3ZFR4"/>
<accession>A0A6L3ZFR4</accession>
<dbReference type="InterPro" id="IPR017871">
    <property type="entry name" value="ABC_transporter-like_CS"/>
</dbReference>
<dbReference type="Pfam" id="PF00005">
    <property type="entry name" value="ABC_tran"/>
    <property type="match status" value="1"/>
</dbReference>
<name>A0A6L3ZFR4_9FLAO</name>
<evidence type="ECO:0000256" key="2">
    <source>
        <dbReference type="ARBA" id="ARBA00022741"/>
    </source>
</evidence>
<dbReference type="InterPro" id="IPR003439">
    <property type="entry name" value="ABC_transporter-like_ATP-bd"/>
</dbReference>
<evidence type="ECO:0000259" key="4">
    <source>
        <dbReference type="PROSITE" id="PS50893"/>
    </source>
</evidence>
<organism evidence="5 6">
    <name type="scientific">Phaeocystidibacter marisrubri</name>
    <dbReference type="NCBI Taxonomy" id="1577780"/>
    <lineage>
        <taxon>Bacteria</taxon>
        <taxon>Pseudomonadati</taxon>
        <taxon>Bacteroidota</taxon>
        <taxon>Flavobacteriia</taxon>
        <taxon>Flavobacteriales</taxon>
        <taxon>Phaeocystidibacteraceae</taxon>
        <taxon>Phaeocystidibacter</taxon>
    </lineage>
</organism>
<dbReference type="PANTHER" id="PTHR42939:SF1">
    <property type="entry name" value="ABC TRANSPORTER ATP-BINDING PROTEIN ALBC-RELATED"/>
    <property type="match status" value="1"/>
</dbReference>
<evidence type="ECO:0000313" key="6">
    <source>
        <dbReference type="Proteomes" id="UP000484164"/>
    </source>
</evidence>
<protein>
    <submittedName>
        <fullName evidence="5">ABC transporter ATP-binding protein</fullName>
    </submittedName>
</protein>
<dbReference type="Proteomes" id="UP000484164">
    <property type="component" value="Unassembled WGS sequence"/>
</dbReference>
<dbReference type="PROSITE" id="PS50893">
    <property type="entry name" value="ABC_TRANSPORTER_2"/>
    <property type="match status" value="1"/>
</dbReference>
<reference evidence="5 6" key="1">
    <citation type="submission" date="2019-10" db="EMBL/GenBank/DDBJ databases">
        <title>Genome sequence of Phaeocystidibacter marisrubri JCM30614 (type strain).</title>
        <authorList>
            <person name="Bowman J.P."/>
        </authorList>
    </citation>
    <scope>NUCLEOTIDE SEQUENCE [LARGE SCALE GENOMIC DNA]</scope>
    <source>
        <strain evidence="5 6">JCM 30614</strain>
    </source>
</reference>
<dbReference type="PROSITE" id="PS00211">
    <property type="entry name" value="ABC_TRANSPORTER_1"/>
    <property type="match status" value="1"/>
</dbReference>
<dbReference type="PANTHER" id="PTHR42939">
    <property type="entry name" value="ABC TRANSPORTER ATP-BINDING PROTEIN ALBC-RELATED"/>
    <property type="match status" value="1"/>
</dbReference>
<dbReference type="SUPFAM" id="SSF52540">
    <property type="entry name" value="P-loop containing nucleoside triphosphate hydrolases"/>
    <property type="match status" value="1"/>
</dbReference>
<comment type="caution">
    <text evidence="5">The sequence shown here is derived from an EMBL/GenBank/DDBJ whole genome shotgun (WGS) entry which is preliminary data.</text>
</comment>
<keyword evidence="6" id="KW-1185">Reference proteome</keyword>
<dbReference type="OrthoDB" id="9801987at2"/>
<dbReference type="Gene3D" id="3.40.50.300">
    <property type="entry name" value="P-loop containing nucleotide triphosphate hydrolases"/>
    <property type="match status" value="1"/>
</dbReference>
<dbReference type="RefSeq" id="WP_151694017.1">
    <property type="nucleotide sequence ID" value="NZ_BMGX01000001.1"/>
</dbReference>
<dbReference type="EMBL" id="WBVQ01000002">
    <property type="protein sequence ID" value="KAB2816590.1"/>
    <property type="molecule type" value="Genomic_DNA"/>
</dbReference>
<proteinExistence type="predicted"/>
<dbReference type="InterPro" id="IPR003593">
    <property type="entry name" value="AAA+_ATPase"/>
</dbReference>
<evidence type="ECO:0000313" key="5">
    <source>
        <dbReference type="EMBL" id="KAB2816590.1"/>
    </source>
</evidence>
<keyword evidence="3 5" id="KW-0067">ATP-binding</keyword>
<dbReference type="CDD" id="cd03230">
    <property type="entry name" value="ABC_DR_subfamily_A"/>
    <property type="match status" value="1"/>
</dbReference>
<dbReference type="SMART" id="SM00382">
    <property type="entry name" value="AAA"/>
    <property type="match status" value="1"/>
</dbReference>
<evidence type="ECO:0000256" key="1">
    <source>
        <dbReference type="ARBA" id="ARBA00022448"/>
    </source>
</evidence>
<keyword evidence="1" id="KW-0813">Transport</keyword>
<sequence>MIRYTGLSKSFGHQVVLEDVHLSLDQPGFHALIGPNGSGKTTLMKSTLGLVKPDRGTVEWDGEVLKGDLYRNRIAYLPQIARFPENLSPNEFFQLIEQVRGISDRKDALKQRFGLEPFSNKALRSLSGGMRQKVNIVGALMYDTQLLLLDEPTIGLDPVALRNLKDFLLEEKRRGKYILVTTHISHLVKEMADTVLFILDGRLYFQGTPSALCESTGEEKMENAIAQVLESHHHV</sequence>
<dbReference type="GO" id="GO:0016887">
    <property type="term" value="F:ATP hydrolysis activity"/>
    <property type="evidence" value="ECO:0007669"/>
    <property type="project" value="InterPro"/>
</dbReference>
<evidence type="ECO:0000256" key="3">
    <source>
        <dbReference type="ARBA" id="ARBA00022840"/>
    </source>
</evidence>
<gene>
    <name evidence="5" type="ORF">F8C82_12985</name>
</gene>
<dbReference type="InterPro" id="IPR027417">
    <property type="entry name" value="P-loop_NTPase"/>
</dbReference>
<dbReference type="InterPro" id="IPR051782">
    <property type="entry name" value="ABC_Transporter_VariousFunc"/>
</dbReference>